<dbReference type="GO" id="GO:0005737">
    <property type="term" value="C:cytoplasm"/>
    <property type="evidence" value="ECO:0007669"/>
    <property type="project" value="TreeGrafter"/>
</dbReference>
<evidence type="ECO:0000259" key="2">
    <source>
        <dbReference type="Pfam" id="PF01205"/>
    </source>
</evidence>
<dbReference type="Pfam" id="PF09186">
    <property type="entry name" value="DUF1949"/>
    <property type="match status" value="1"/>
</dbReference>
<accession>A0A9W6LMY0</accession>
<dbReference type="InterPro" id="IPR001498">
    <property type="entry name" value="Impact_N"/>
</dbReference>
<dbReference type="InterPro" id="IPR015269">
    <property type="entry name" value="UPF0029_Impact_C"/>
</dbReference>
<evidence type="ECO:0000313" key="5">
    <source>
        <dbReference type="Proteomes" id="UP001144471"/>
    </source>
</evidence>
<dbReference type="Pfam" id="PF01205">
    <property type="entry name" value="Impact_N"/>
    <property type="match status" value="1"/>
</dbReference>
<proteinExistence type="inferred from homology"/>
<dbReference type="PANTHER" id="PTHR16301:SF20">
    <property type="entry name" value="IMPACT FAMILY MEMBER YIGZ"/>
    <property type="match status" value="1"/>
</dbReference>
<evidence type="ECO:0000313" key="4">
    <source>
        <dbReference type="EMBL" id="GLI56087.1"/>
    </source>
</evidence>
<dbReference type="GO" id="GO:0006446">
    <property type="term" value="P:regulation of translational initiation"/>
    <property type="evidence" value="ECO:0007669"/>
    <property type="project" value="TreeGrafter"/>
</dbReference>
<dbReference type="Proteomes" id="UP001144471">
    <property type="component" value="Unassembled WGS sequence"/>
</dbReference>
<organism evidence="4 5">
    <name type="scientific">Propionigenium maris DSM 9537</name>
    <dbReference type="NCBI Taxonomy" id="1123000"/>
    <lineage>
        <taxon>Bacteria</taxon>
        <taxon>Fusobacteriati</taxon>
        <taxon>Fusobacteriota</taxon>
        <taxon>Fusobacteriia</taxon>
        <taxon>Fusobacteriales</taxon>
        <taxon>Fusobacteriaceae</taxon>
        <taxon>Propionigenium</taxon>
    </lineage>
</organism>
<evidence type="ECO:0000256" key="1">
    <source>
        <dbReference type="ARBA" id="ARBA00007665"/>
    </source>
</evidence>
<comment type="caution">
    <text evidence="4">The sequence shown here is derived from an EMBL/GenBank/DDBJ whole genome shotgun (WGS) entry which is preliminary data.</text>
</comment>
<name>A0A9W6LMY0_9FUSO</name>
<comment type="similarity">
    <text evidence="1">Belongs to the IMPACT family.</text>
</comment>
<keyword evidence="5" id="KW-1185">Reference proteome</keyword>
<dbReference type="SUPFAM" id="SSF54211">
    <property type="entry name" value="Ribosomal protein S5 domain 2-like"/>
    <property type="match status" value="1"/>
</dbReference>
<feature type="domain" description="UPF0029" evidence="3">
    <location>
        <begin position="138"/>
        <end position="182"/>
    </location>
</feature>
<dbReference type="PANTHER" id="PTHR16301">
    <property type="entry name" value="IMPACT-RELATED"/>
    <property type="match status" value="1"/>
</dbReference>
<gene>
    <name evidence="4" type="ORF">PM10SUCC1_16010</name>
</gene>
<feature type="domain" description="Impact N-terminal" evidence="2">
    <location>
        <begin position="15"/>
        <end position="120"/>
    </location>
</feature>
<sequence length="192" mass="21499">MNTIARECMIEFEEKKSKFIGYVKPVSTKGEAEEFISTIKMMHPSATHNCSAYKVFDDGQEYFKVDDDGEPGGTAGKPMGEILNLLEVDNLVVVATRYFGGVKLGAGGLVRNYAKTAKLAVQEAGIVEYIERKKYVLDFAYDRVNEVDSVISSEGGEVLEKEYLDRVTYRVSVEKGTAEKLREIRDIVIFEI</sequence>
<dbReference type="AlphaFoldDB" id="A0A9W6LMY0"/>
<dbReference type="InterPro" id="IPR023582">
    <property type="entry name" value="Impact"/>
</dbReference>
<evidence type="ECO:0000259" key="3">
    <source>
        <dbReference type="Pfam" id="PF09186"/>
    </source>
</evidence>
<protein>
    <submittedName>
        <fullName evidence="4">Thymidylate synthase</fullName>
    </submittedName>
</protein>
<dbReference type="InterPro" id="IPR036956">
    <property type="entry name" value="Impact_N_sf"/>
</dbReference>
<dbReference type="EMBL" id="BSDY01000006">
    <property type="protein sequence ID" value="GLI56087.1"/>
    <property type="molecule type" value="Genomic_DNA"/>
</dbReference>
<dbReference type="InterPro" id="IPR020568">
    <property type="entry name" value="Ribosomal_Su5_D2-typ_SF"/>
</dbReference>
<reference evidence="4" key="1">
    <citation type="submission" date="2022-12" db="EMBL/GenBank/DDBJ databases">
        <title>Reference genome sequencing for broad-spectrum identification of bacterial and archaeal isolates by mass spectrometry.</title>
        <authorList>
            <person name="Sekiguchi Y."/>
            <person name="Tourlousse D.M."/>
        </authorList>
    </citation>
    <scope>NUCLEOTIDE SEQUENCE</scope>
    <source>
        <strain evidence="4">10succ1</strain>
    </source>
</reference>
<dbReference type="Gene3D" id="3.30.230.30">
    <property type="entry name" value="Impact, N-terminal domain"/>
    <property type="match status" value="1"/>
</dbReference>